<evidence type="ECO:0000256" key="3">
    <source>
        <dbReference type="ARBA" id="ARBA00022777"/>
    </source>
</evidence>
<evidence type="ECO:0000313" key="6">
    <source>
        <dbReference type="EMBL" id="SDM40222.1"/>
    </source>
</evidence>
<dbReference type="PANTHER" id="PTHR34383">
    <property type="entry name" value="POLYPHOSPHATE:AMP PHOSPHOTRANSFERASE-RELATED"/>
    <property type="match status" value="1"/>
</dbReference>
<dbReference type="InterPro" id="IPR027417">
    <property type="entry name" value="P-loop_NTPase"/>
</dbReference>
<evidence type="ECO:0000313" key="5">
    <source>
        <dbReference type="EMBL" id="AJE14588.1"/>
    </source>
</evidence>
<dbReference type="Proteomes" id="UP000031271">
    <property type="component" value="Chromosome"/>
</dbReference>
<evidence type="ECO:0000313" key="7">
    <source>
        <dbReference type="Proteomes" id="UP000031271"/>
    </source>
</evidence>
<keyword evidence="2" id="KW-0808">Transferase</keyword>
<dbReference type="SUPFAM" id="SSF52540">
    <property type="entry name" value="P-loop containing nucleoside triphosphate hydrolases"/>
    <property type="match status" value="1"/>
</dbReference>
<feature type="domain" description="Polyphosphate kinase-2-related" evidence="4">
    <location>
        <begin position="30"/>
        <end position="251"/>
    </location>
</feature>
<reference evidence="6 8" key="2">
    <citation type="submission" date="2016-10" db="EMBL/GenBank/DDBJ databases">
        <authorList>
            <person name="Varghese N."/>
            <person name="Submissions S."/>
        </authorList>
    </citation>
    <scope>NUCLEOTIDE SEQUENCE [LARGE SCALE GENOMIC DNA]</scope>
    <source>
        <strain evidence="6 8">DSM 6083</strain>
    </source>
</reference>
<keyword evidence="3 6" id="KW-0418">Kinase</keyword>
<evidence type="ECO:0000256" key="2">
    <source>
        <dbReference type="ARBA" id="ARBA00022679"/>
    </source>
</evidence>
<dbReference type="KEGG" id="pbm:CL52_05865"/>
<sequence length="273" mass="31271">MARLPDDVLDACRLDPAAPFAGDPARRFGLDREQALERLARLKPWLREQQTMLWANRRDALLLVLQGPDCAGKNGVIRRVLAGLDPIALKVTGFQPPTPDEQAHGFLWRYRHALPTPGQLGVFNRSYYESLVSDRRDGLCRAEDVPLRLEQVRHFEQQLATAAIRPLKCYLQISHAEQKRRLHRRLDAPDKRWKLSPGDLLGHRSFAARQAEWAQVLIESDSHAAPWYVIPADHRWLRDLLVASLLAKAFEQLALDWPRRPAPFDHHDLDAIP</sequence>
<dbReference type="RefSeq" id="WP_043219059.1">
    <property type="nucleotide sequence ID" value="NZ_CP007511.1"/>
</dbReference>
<keyword evidence="8" id="KW-1185">Reference proteome</keyword>
<comment type="similarity">
    <text evidence="1">Belongs to the polyphosphate kinase 2 (PPK2) family. Class I subfamily.</text>
</comment>
<dbReference type="AlphaFoldDB" id="A0A8D4C5R9"/>
<dbReference type="Pfam" id="PF03976">
    <property type="entry name" value="PPK2"/>
    <property type="match status" value="1"/>
</dbReference>
<dbReference type="GO" id="GO:0008976">
    <property type="term" value="F:polyphosphate kinase activity"/>
    <property type="evidence" value="ECO:0007669"/>
    <property type="project" value="InterPro"/>
</dbReference>
<evidence type="ECO:0000256" key="1">
    <source>
        <dbReference type="ARBA" id="ARBA00009924"/>
    </source>
</evidence>
<accession>A0A8D4C5R9</accession>
<dbReference type="EMBL" id="CP007511">
    <property type="protein sequence ID" value="AJE14588.1"/>
    <property type="molecule type" value="Genomic_DNA"/>
</dbReference>
<dbReference type="Gene3D" id="3.40.50.300">
    <property type="entry name" value="P-loop containing nucleotide triphosphate hydrolases"/>
    <property type="match status" value="1"/>
</dbReference>
<name>A0A8D4C5R9_9GAMM</name>
<dbReference type="GeneID" id="77259442"/>
<dbReference type="Proteomes" id="UP000182276">
    <property type="component" value="Unassembled WGS sequence"/>
</dbReference>
<gene>
    <name evidence="5" type="ORF">CL52_05865</name>
    <name evidence="6" type="ORF">SAMN05660875_104397</name>
</gene>
<dbReference type="InterPro" id="IPR022488">
    <property type="entry name" value="PPK2-related"/>
</dbReference>
<organism evidence="5 7">
    <name type="scientific">Stutzerimonas balearica DSM 6083</name>
    <dbReference type="NCBI Taxonomy" id="1123016"/>
    <lineage>
        <taxon>Bacteria</taxon>
        <taxon>Pseudomonadati</taxon>
        <taxon>Pseudomonadota</taxon>
        <taxon>Gammaproteobacteria</taxon>
        <taxon>Pseudomonadales</taxon>
        <taxon>Pseudomonadaceae</taxon>
        <taxon>Stutzerimonas</taxon>
    </lineage>
</organism>
<protein>
    <submittedName>
        <fullName evidence="6">Polyphosphate kinase 2, PPK2 family</fullName>
    </submittedName>
</protein>
<dbReference type="InterPro" id="IPR016898">
    <property type="entry name" value="Polyphosphate_phosphotransfera"/>
</dbReference>
<proteinExistence type="inferred from homology"/>
<dbReference type="PANTHER" id="PTHR34383:SF3">
    <property type="entry name" value="POLYPHOSPHATE:AMP PHOSPHOTRANSFERASE"/>
    <property type="match status" value="1"/>
</dbReference>
<reference evidence="7" key="1">
    <citation type="submission" date="2014-03" db="EMBL/GenBank/DDBJ databases">
        <title>Complete genome of Pseudomonas balearica DSM 6083T, a sewage water isolate from an enrichment with 2-methylnaphthalene.</title>
        <authorList>
            <person name="Salva-Serra F."/>
            <person name="Jaen-Luchoro D."/>
            <person name="Busquets A."/>
            <person name="Pena A."/>
            <person name="Gomila M."/>
            <person name="Bosch R."/>
            <person name="Nogales B."/>
            <person name="Garcia-Valdes E."/>
            <person name="Lalucat J."/>
            <person name="Bennasar A."/>
        </authorList>
    </citation>
    <scope>NUCLEOTIDE SEQUENCE [LARGE SCALE GENOMIC DNA]</scope>
    <source>
        <strain evidence="7">DSM 6083</strain>
    </source>
</reference>
<evidence type="ECO:0000259" key="4">
    <source>
        <dbReference type="Pfam" id="PF03976"/>
    </source>
</evidence>
<reference evidence="5 7" key="3">
    <citation type="journal article" name="Genome Announc.">
        <title>Complete Genome Sequence of Pseudomonas balearica DSM 6083T.</title>
        <authorList>
            <person name="Bennasar-Figueras A."/>
            <person name="Salva-Serra F."/>
            <person name="Jaen-Luchoro D."/>
            <person name="Segui C."/>
            <person name="Aliaga F."/>
            <person name="Busquets A."/>
            <person name="Gomila M."/>
            <person name="Moore E.R."/>
            <person name="Lalucat J."/>
        </authorList>
    </citation>
    <scope>NUCLEOTIDE SEQUENCE [LARGE SCALE GENOMIC DNA]</scope>
    <source>
        <strain evidence="7">DSM 6083</strain>
        <strain evidence="5">DSM6083</strain>
    </source>
</reference>
<dbReference type="PIRSF" id="PIRSF028756">
    <property type="entry name" value="PPK2_prd"/>
    <property type="match status" value="1"/>
</dbReference>
<dbReference type="EMBL" id="FNHO01000004">
    <property type="protein sequence ID" value="SDM40222.1"/>
    <property type="molecule type" value="Genomic_DNA"/>
</dbReference>
<evidence type="ECO:0000313" key="8">
    <source>
        <dbReference type="Proteomes" id="UP000182276"/>
    </source>
</evidence>